<organism evidence="1 2">
    <name type="scientific">Meloidogyne hapla</name>
    <name type="common">Root-knot nematode worm</name>
    <dbReference type="NCBI Taxonomy" id="6305"/>
    <lineage>
        <taxon>Eukaryota</taxon>
        <taxon>Metazoa</taxon>
        <taxon>Ecdysozoa</taxon>
        <taxon>Nematoda</taxon>
        <taxon>Chromadorea</taxon>
        <taxon>Rhabditida</taxon>
        <taxon>Tylenchina</taxon>
        <taxon>Tylenchomorpha</taxon>
        <taxon>Tylenchoidea</taxon>
        <taxon>Meloidogynidae</taxon>
        <taxon>Meloidogyninae</taxon>
        <taxon>Meloidogyne</taxon>
    </lineage>
</organism>
<name>A0A1I8BAN9_MELHA</name>
<reference evidence="2" key="1">
    <citation type="submission" date="2016-11" db="UniProtKB">
        <authorList>
            <consortium name="WormBaseParasite"/>
        </authorList>
    </citation>
    <scope>IDENTIFICATION</scope>
</reference>
<dbReference type="AlphaFoldDB" id="A0A1I8BAN9"/>
<dbReference type="Proteomes" id="UP000095281">
    <property type="component" value="Unplaced"/>
</dbReference>
<dbReference type="OMA" id="MAHILFW"/>
<protein>
    <submittedName>
        <fullName evidence="2">Bestrophin homolog</fullName>
    </submittedName>
</protein>
<sequence length="104" mass="12800">MLIKKRYRYQTSWRFRPLNRWRFPDFNLTFWDGFEMSLDFLCTYYTFQRAKELVQGKAKSLLRYCLIIGVWRVFVASNRRFSFYRQLIEVGIRSFLESTVQNAI</sequence>
<evidence type="ECO:0000313" key="2">
    <source>
        <dbReference type="WBParaSite" id="MhA1_Contig1698.frz3.gene10"/>
    </source>
</evidence>
<accession>A0A1I8BAN9</accession>
<proteinExistence type="predicted"/>
<evidence type="ECO:0000313" key="1">
    <source>
        <dbReference type="Proteomes" id="UP000095281"/>
    </source>
</evidence>
<keyword evidence="1" id="KW-1185">Reference proteome</keyword>
<dbReference type="WBParaSite" id="MhA1_Contig1698.frz3.gene10">
    <property type="protein sequence ID" value="MhA1_Contig1698.frz3.gene10"/>
    <property type="gene ID" value="MhA1_Contig1698.frz3.gene10"/>
</dbReference>